<dbReference type="SMART" id="SM01043">
    <property type="entry name" value="BTAD"/>
    <property type="match status" value="1"/>
</dbReference>
<evidence type="ECO:0000259" key="6">
    <source>
        <dbReference type="PROSITE" id="PS51755"/>
    </source>
</evidence>
<keyword evidence="3 4" id="KW-0238">DNA-binding</keyword>
<dbReference type="SUPFAM" id="SSF52540">
    <property type="entry name" value="P-loop containing nucleoside triphosphate hydrolases"/>
    <property type="match status" value="1"/>
</dbReference>
<dbReference type="InterPro" id="IPR005158">
    <property type="entry name" value="BTAD"/>
</dbReference>
<dbReference type="InterPro" id="IPR016032">
    <property type="entry name" value="Sig_transdc_resp-reg_C-effctor"/>
</dbReference>
<feature type="region of interest" description="Disordered" evidence="5">
    <location>
        <begin position="364"/>
        <end position="389"/>
    </location>
</feature>
<dbReference type="Pfam" id="PF00486">
    <property type="entry name" value="Trans_reg_C"/>
    <property type="match status" value="1"/>
</dbReference>
<dbReference type="InterPro" id="IPR058852">
    <property type="entry name" value="HTH_77"/>
</dbReference>
<dbReference type="InterPro" id="IPR036388">
    <property type="entry name" value="WH-like_DNA-bd_sf"/>
</dbReference>
<keyword evidence="2" id="KW-0902">Two-component regulatory system</keyword>
<dbReference type="Pfam" id="PF03704">
    <property type="entry name" value="BTAD"/>
    <property type="match status" value="1"/>
</dbReference>
<dbReference type="Pfam" id="PF25872">
    <property type="entry name" value="HTH_77"/>
    <property type="match status" value="1"/>
</dbReference>
<evidence type="ECO:0000256" key="4">
    <source>
        <dbReference type="PROSITE-ProRule" id="PRU01091"/>
    </source>
</evidence>
<dbReference type="InterPro" id="IPR011990">
    <property type="entry name" value="TPR-like_helical_dom_sf"/>
</dbReference>
<comment type="similarity">
    <text evidence="1">Belongs to the AfsR/DnrI/RedD regulatory family.</text>
</comment>
<accession>A0ABQ2MS67</accession>
<dbReference type="SUPFAM" id="SSF48452">
    <property type="entry name" value="TPR-like"/>
    <property type="match status" value="2"/>
</dbReference>
<dbReference type="SUPFAM" id="SSF46894">
    <property type="entry name" value="C-terminal effector domain of the bipartite response regulators"/>
    <property type="match status" value="1"/>
</dbReference>
<dbReference type="SMART" id="SM00862">
    <property type="entry name" value="Trans_reg_C"/>
    <property type="match status" value="1"/>
</dbReference>
<feature type="DNA-binding region" description="OmpR/PhoB-type" evidence="4">
    <location>
        <begin position="1"/>
        <end position="95"/>
    </location>
</feature>
<dbReference type="PANTHER" id="PTHR47691:SF3">
    <property type="entry name" value="HTH-TYPE TRANSCRIPTIONAL REGULATOR RV0890C-RELATED"/>
    <property type="match status" value="1"/>
</dbReference>
<feature type="domain" description="OmpR/PhoB-type" evidence="6">
    <location>
        <begin position="1"/>
        <end position="95"/>
    </location>
</feature>
<feature type="compositionally biased region" description="Low complexity" evidence="5">
    <location>
        <begin position="367"/>
        <end position="389"/>
    </location>
</feature>
<evidence type="ECO:0000313" key="7">
    <source>
        <dbReference type="EMBL" id="GGO56968.1"/>
    </source>
</evidence>
<dbReference type="EMBL" id="BMNG01000020">
    <property type="protein sequence ID" value="GGO56968.1"/>
    <property type="molecule type" value="Genomic_DNA"/>
</dbReference>
<evidence type="ECO:0000256" key="5">
    <source>
        <dbReference type="SAM" id="MobiDB-lite"/>
    </source>
</evidence>
<protein>
    <submittedName>
        <fullName evidence="7">SARP family transcriptional regulator</fullName>
    </submittedName>
</protein>
<proteinExistence type="inferred from homology"/>
<evidence type="ECO:0000256" key="1">
    <source>
        <dbReference type="ARBA" id="ARBA00005820"/>
    </source>
</evidence>
<sequence length="1071" mass="114971">MRFGVLGPLTVRTPEGAPVTVPEARVRTLLASLLVAPGAVVPADRLIEDLWGAGPLPTRPANALHTLVSRLRTALATGGGRDLVVRRAPGYLLRIPPDTVDANRFTTLATRARATTDARTRAALFAEALAEWRGAAFTEYADEPFARAAVTHLEEQRLLVREEHAEARLELGDHAELAAELAELTSTHPLRERLRAAHMRALHGAGRTAEALDAYQDLRRHLDEELGLTPGAEVMALQGRILRGEREQAPAHHTTPLRRRTNLPVPVTPLIGRTGPLQDVRELLSAGTRLVTLTGPGGVGKTRLALEVAGTYADGEAVGSYADGAAAAPYPDGIWLVELAALPTSSTPEEAAQTITATLGLREAQAPRTTESPSTPGTPAAPTAPAAPATHHLTEALRDRRLLLVLDNCEHLAAAAADLTRHLLRAAPGLRVLATSREPLALTGETLYAVPPLDLPDPDAEPSEVQRAGAVRLFTARAAAATPDFKVTDANSTAVATICRRMDGLPLALELAATRVRALGPQALAERLDDRFGLLTGGRRDAPARQQTLRAMIDWSWELLTAAERTVLRRLAVHADGCTLEAAEALCSTLDVKSSEVLDLLSRLVDRSLVTVTHTEDGPRYRLLESVAAYALEQLTSSAPEFESLRRAHATHYTALAERADPLLRGAGQQTWLRRLNAESANVRAALATASATGDGALARRLTRAMAWYWFLRGRLTEARRAMATALAVPDATSEAADSEQVEALHRAMTLLTGEGEAELTEPTTDDRATPLTTLFLSYAATMFGGMPEAERLTARALEAFRAGSDDWGTAAALTIRGVQRYVRGDLEGSYKDGVRSLALFRATGDGWGQLQATGVLGRVAEIKGDYTEARAQHTEGLRLATALELWSEASTRWSQLGRVALLTGDHEQADAHHERARRLAVEQADRAAQEVAEVGLALGARRQGRLAEAEAYLLPWREWNRRFPAENGAALILAELGFIAEQRGDAHAALRLHTEGLAAARTTADPRAIALALEGLAGAHHLTDSSPTRATHLLATAARLRISVNAPLPPAERTDVDRITTAIQATRRKG</sequence>
<reference evidence="8" key="1">
    <citation type="journal article" date="2019" name="Int. J. Syst. Evol. Microbiol.">
        <title>The Global Catalogue of Microorganisms (GCM) 10K type strain sequencing project: providing services to taxonomists for standard genome sequencing and annotation.</title>
        <authorList>
            <consortium name="The Broad Institute Genomics Platform"/>
            <consortium name="The Broad Institute Genome Sequencing Center for Infectious Disease"/>
            <person name="Wu L."/>
            <person name="Ma J."/>
        </authorList>
    </citation>
    <scope>NUCLEOTIDE SEQUENCE [LARGE SCALE GENOMIC DNA]</scope>
    <source>
        <strain evidence="8">CGMCC 4.7349</strain>
    </source>
</reference>
<evidence type="ECO:0000256" key="3">
    <source>
        <dbReference type="ARBA" id="ARBA00023125"/>
    </source>
</evidence>
<dbReference type="Pfam" id="PF13191">
    <property type="entry name" value="AAA_16"/>
    <property type="match status" value="1"/>
</dbReference>
<gene>
    <name evidence="7" type="ORF">GCM10012286_72690</name>
</gene>
<dbReference type="Gene3D" id="1.25.40.10">
    <property type="entry name" value="Tetratricopeptide repeat domain"/>
    <property type="match status" value="2"/>
</dbReference>
<dbReference type="InterPro" id="IPR041664">
    <property type="entry name" value="AAA_16"/>
</dbReference>
<dbReference type="PROSITE" id="PS51755">
    <property type="entry name" value="OMPR_PHOB"/>
    <property type="match status" value="1"/>
</dbReference>
<name>A0ABQ2MS67_9ACTN</name>
<dbReference type="Gene3D" id="1.10.10.10">
    <property type="entry name" value="Winged helix-like DNA-binding domain superfamily/Winged helix DNA-binding domain"/>
    <property type="match status" value="1"/>
</dbReference>
<dbReference type="Gene3D" id="3.40.50.300">
    <property type="entry name" value="P-loop containing nucleotide triphosphate hydrolases"/>
    <property type="match status" value="1"/>
</dbReference>
<dbReference type="CDD" id="cd15831">
    <property type="entry name" value="BTAD"/>
    <property type="match status" value="1"/>
</dbReference>
<keyword evidence="8" id="KW-1185">Reference proteome</keyword>
<dbReference type="Proteomes" id="UP000656881">
    <property type="component" value="Unassembled WGS sequence"/>
</dbReference>
<evidence type="ECO:0000313" key="8">
    <source>
        <dbReference type="Proteomes" id="UP000656881"/>
    </source>
</evidence>
<comment type="caution">
    <text evidence="7">The sequence shown here is derived from an EMBL/GenBank/DDBJ whole genome shotgun (WGS) entry which is preliminary data.</text>
</comment>
<evidence type="ECO:0000256" key="2">
    <source>
        <dbReference type="ARBA" id="ARBA00023012"/>
    </source>
</evidence>
<dbReference type="PANTHER" id="PTHR47691">
    <property type="entry name" value="REGULATOR-RELATED"/>
    <property type="match status" value="1"/>
</dbReference>
<organism evidence="7 8">
    <name type="scientific">Streptomyces lasiicapitis</name>
    <dbReference type="NCBI Taxonomy" id="1923961"/>
    <lineage>
        <taxon>Bacteria</taxon>
        <taxon>Bacillati</taxon>
        <taxon>Actinomycetota</taxon>
        <taxon>Actinomycetes</taxon>
        <taxon>Kitasatosporales</taxon>
        <taxon>Streptomycetaceae</taxon>
        <taxon>Streptomyces</taxon>
    </lineage>
</organism>
<dbReference type="RefSeq" id="WP_189177145.1">
    <property type="nucleotide sequence ID" value="NZ_BMNG01000020.1"/>
</dbReference>
<dbReference type="InterPro" id="IPR001867">
    <property type="entry name" value="OmpR/PhoB-type_DNA-bd"/>
</dbReference>
<dbReference type="InterPro" id="IPR027417">
    <property type="entry name" value="P-loop_NTPase"/>
</dbReference>